<comment type="cofactor">
    <cofactor evidence="13">
        <name>heme</name>
        <dbReference type="ChEBI" id="CHEBI:30413"/>
    </cofactor>
    <text evidence="13">Binds 2 heme groups.</text>
</comment>
<keyword evidence="17" id="KW-1185">Reference proteome</keyword>
<protein>
    <recommendedName>
        <fullName evidence="12">Methylamine utilization protein MauG</fullName>
    </recommendedName>
</protein>
<gene>
    <name evidence="16" type="ORF">I6H88_02500</name>
</gene>
<evidence type="ECO:0000256" key="12">
    <source>
        <dbReference type="ARBA" id="ARBA00073576"/>
    </source>
</evidence>
<dbReference type="PIRSF" id="PIRSF000294">
    <property type="entry name" value="Cytochrome-c_peroxidase"/>
    <property type="match status" value="1"/>
</dbReference>
<dbReference type="Proteomes" id="UP000595426">
    <property type="component" value="Chromosome"/>
</dbReference>
<sequence>MKDRYLAIIAVVAVGLMLGYRPNDPMAYTVDELRDLYSGGDKSKWPKPHLFAEAEEHFQDIGPLADMQYPADNPYSEDKMELGKTLFLDPRLSKSGQIACASCHNPELGWADGNRVSFGHDRQNGTRNAPTLLNIGFAKTFFWDGRSATLEEQVKAPIENPVEMNLHMSLATKNIRKIKGYKPYFEKAFGTTEITEDRIAKAIATFERSLISPPSRFDKFVSGKRNALTDAEVKGLHLFRTKANCINCHNTPYFSDQKFHNLGLTYYGRKYEDLGRYLVTLRNEDVGKFKTPTLREVSENKPYMHNGLFPELANIVMMYNAGMGRETPRGDQVNDPKFPHKSGMVEKLNMTDEEVFDVVAFLKTLNSYKYKMRAPELPK</sequence>
<dbReference type="OrthoDB" id="9805202at2"/>
<evidence type="ECO:0000256" key="8">
    <source>
        <dbReference type="ARBA" id="ARBA00022982"/>
    </source>
</evidence>
<evidence type="ECO:0000256" key="5">
    <source>
        <dbReference type="ARBA" id="ARBA00022723"/>
    </source>
</evidence>
<keyword evidence="5 14" id="KW-0479">Metal-binding</keyword>
<keyword evidence="3" id="KW-0813">Transport</keyword>
<dbReference type="SUPFAM" id="SSF46626">
    <property type="entry name" value="Cytochrome c"/>
    <property type="match status" value="2"/>
</dbReference>
<organism evidence="16 17">
    <name type="scientific">Elizabethkingia bruuniana</name>
    <dbReference type="NCBI Taxonomy" id="1756149"/>
    <lineage>
        <taxon>Bacteria</taxon>
        <taxon>Pseudomonadati</taxon>
        <taxon>Bacteroidota</taxon>
        <taxon>Flavobacteriia</taxon>
        <taxon>Flavobacteriales</taxon>
        <taxon>Weeksellaceae</taxon>
        <taxon>Elizabethkingia</taxon>
    </lineage>
</organism>
<evidence type="ECO:0000256" key="11">
    <source>
        <dbReference type="ARBA" id="ARBA00058991"/>
    </source>
</evidence>
<dbReference type="InterPro" id="IPR051395">
    <property type="entry name" value="Cytochrome_c_Peroxidase/MauG"/>
</dbReference>
<comment type="function">
    <text evidence="11">Involved in methylamine metabolism. Essential for the maturation of the beta subunit of MADH, presumably via a step in the biosynthesis of tryptophan tryptophylquinone (TTQ), the cofactor of MADH.</text>
</comment>
<evidence type="ECO:0000256" key="1">
    <source>
        <dbReference type="ARBA" id="ARBA00004418"/>
    </source>
</evidence>
<keyword evidence="9" id="KW-0560">Oxidoreductase</keyword>
<dbReference type="GO" id="GO:0004130">
    <property type="term" value="F:cytochrome-c peroxidase activity"/>
    <property type="evidence" value="ECO:0007669"/>
    <property type="project" value="TreeGrafter"/>
</dbReference>
<evidence type="ECO:0000256" key="13">
    <source>
        <dbReference type="PIRSR" id="PIRSR000294-1"/>
    </source>
</evidence>
<dbReference type="GO" id="GO:0009055">
    <property type="term" value="F:electron transfer activity"/>
    <property type="evidence" value="ECO:0007669"/>
    <property type="project" value="InterPro"/>
</dbReference>
<feature type="binding site" description="covalent" evidence="13">
    <location>
        <position position="103"/>
    </location>
    <ligand>
        <name>heme c</name>
        <dbReference type="ChEBI" id="CHEBI:61717"/>
        <label>1</label>
    </ligand>
</feature>
<evidence type="ECO:0000256" key="3">
    <source>
        <dbReference type="ARBA" id="ARBA00022448"/>
    </source>
</evidence>
<dbReference type="GeneID" id="93133759"/>
<evidence type="ECO:0000256" key="2">
    <source>
        <dbReference type="ARBA" id="ARBA00004856"/>
    </source>
</evidence>
<dbReference type="InterPro" id="IPR026259">
    <property type="entry name" value="MauG/Cytc_peroxidase"/>
</dbReference>
<keyword evidence="10 14" id="KW-0408">Iron</keyword>
<feature type="domain" description="Cytochrome c" evidence="15">
    <location>
        <begin position="230"/>
        <end position="366"/>
    </location>
</feature>
<keyword evidence="4 13" id="KW-0349">Heme</keyword>
<evidence type="ECO:0000256" key="6">
    <source>
        <dbReference type="ARBA" id="ARBA00022729"/>
    </source>
</evidence>
<dbReference type="InterPro" id="IPR036909">
    <property type="entry name" value="Cyt_c-like_dom_sf"/>
</dbReference>
<dbReference type="PANTHER" id="PTHR30600:SF10">
    <property type="entry name" value="BLL6722 PROTEIN"/>
    <property type="match status" value="1"/>
</dbReference>
<feature type="binding site" description="covalent" evidence="13">
    <location>
        <position position="245"/>
    </location>
    <ligand>
        <name>heme c</name>
        <dbReference type="ChEBI" id="CHEBI:61717"/>
        <label>2</label>
    </ligand>
</feature>
<comment type="subcellular location">
    <subcellularLocation>
        <location evidence="1">Periplasm</location>
    </subcellularLocation>
</comment>
<keyword evidence="6" id="KW-0732">Signal</keyword>
<keyword evidence="7" id="KW-0574">Periplasm</keyword>
<feature type="domain" description="Cytochrome c" evidence="15">
    <location>
        <begin position="78"/>
        <end position="186"/>
    </location>
</feature>
<evidence type="ECO:0000256" key="9">
    <source>
        <dbReference type="ARBA" id="ARBA00023002"/>
    </source>
</evidence>
<dbReference type="FunFam" id="1.10.760.10:FF:000019">
    <property type="entry name" value="Di-heme cytochrome C peroxidase"/>
    <property type="match status" value="1"/>
</dbReference>
<dbReference type="InterPro" id="IPR009056">
    <property type="entry name" value="Cyt_c-like_dom"/>
</dbReference>
<comment type="PTM">
    <text evidence="13">Binds 2 heme groups per subunit.</text>
</comment>
<dbReference type="Pfam" id="PF03150">
    <property type="entry name" value="CCP_MauG"/>
    <property type="match status" value="1"/>
</dbReference>
<evidence type="ECO:0000313" key="17">
    <source>
        <dbReference type="Proteomes" id="UP000595426"/>
    </source>
</evidence>
<dbReference type="AlphaFoldDB" id="A0A7T7V098"/>
<dbReference type="EMBL" id="CP067018">
    <property type="protein sequence ID" value="QQN59477.1"/>
    <property type="molecule type" value="Genomic_DNA"/>
</dbReference>
<feature type="binding site" description="axial binding residue" evidence="14">
    <location>
        <position position="104"/>
    </location>
    <ligand>
        <name>heme c</name>
        <dbReference type="ChEBI" id="CHEBI:61717"/>
        <label>1</label>
    </ligand>
    <ligandPart>
        <name>Fe</name>
        <dbReference type="ChEBI" id="CHEBI:18248"/>
    </ligandPart>
</feature>
<evidence type="ECO:0000256" key="4">
    <source>
        <dbReference type="ARBA" id="ARBA00022617"/>
    </source>
</evidence>
<feature type="binding site" description="covalent" evidence="13">
    <location>
        <position position="100"/>
    </location>
    <ligand>
        <name>heme c</name>
        <dbReference type="ChEBI" id="CHEBI:61717"/>
        <label>1</label>
    </ligand>
</feature>
<dbReference type="InterPro" id="IPR004852">
    <property type="entry name" value="Di-haem_cyt_c_peroxidsae"/>
</dbReference>
<keyword evidence="8" id="KW-0249">Electron transport</keyword>
<dbReference type="GO" id="GO:0046872">
    <property type="term" value="F:metal ion binding"/>
    <property type="evidence" value="ECO:0007669"/>
    <property type="project" value="UniProtKB-KW"/>
</dbReference>
<feature type="binding site" description="axial binding residue" evidence="14">
    <location>
        <position position="249"/>
    </location>
    <ligand>
        <name>heme c</name>
        <dbReference type="ChEBI" id="CHEBI:61717"/>
        <label>2</label>
    </ligand>
    <ligandPart>
        <name>Fe</name>
        <dbReference type="ChEBI" id="CHEBI:18248"/>
    </ligandPart>
</feature>
<reference evidence="16 17" key="1">
    <citation type="submission" date="2020-12" db="EMBL/GenBank/DDBJ databases">
        <title>FDA dAtabase for Regulatory Grade micrObial Sequences (FDA-ARGOS): Supporting development and validation of Infectious Disease Dx tests.</title>
        <authorList>
            <person name="Kerrigan L."/>
            <person name="Long C."/>
            <person name="Tallon L."/>
            <person name="Sadzewicz L."/>
            <person name="Zhao X."/>
            <person name="Boylan J."/>
            <person name="Ott S."/>
            <person name="Bowen H."/>
            <person name="Vavikolanu K."/>
            <person name="Mehta A."/>
            <person name="Aluvathingal J."/>
            <person name="Nadendla S."/>
            <person name="Yan Y."/>
            <person name="Sichtig H."/>
        </authorList>
    </citation>
    <scope>NUCLEOTIDE SEQUENCE [LARGE SCALE GENOMIC DNA]</scope>
    <source>
        <strain evidence="16 17">FDAARGOS_1031</strain>
    </source>
</reference>
<proteinExistence type="predicted"/>
<evidence type="ECO:0000259" key="15">
    <source>
        <dbReference type="PROSITE" id="PS51007"/>
    </source>
</evidence>
<dbReference type="GO" id="GO:0042597">
    <property type="term" value="C:periplasmic space"/>
    <property type="evidence" value="ECO:0007669"/>
    <property type="project" value="UniProtKB-SubCell"/>
</dbReference>
<feature type="binding site" description="covalent" evidence="13">
    <location>
        <position position="248"/>
    </location>
    <ligand>
        <name>heme c</name>
        <dbReference type="ChEBI" id="CHEBI:61717"/>
        <label>2</label>
    </ligand>
</feature>
<evidence type="ECO:0000256" key="14">
    <source>
        <dbReference type="PIRSR" id="PIRSR000294-2"/>
    </source>
</evidence>
<dbReference type="RefSeq" id="WP_034866779.1">
    <property type="nucleotide sequence ID" value="NZ_CBCSDR010000010.1"/>
</dbReference>
<dbReference type="GO" id="GO:0020037">
    <property type="term" value="F:heme binding"/>
    <property type="evidence" value="ECO:0007669"/>
    <property type="project" value="InterPro"/>
</dbReference>
<dbReference type="PROSITE" id="PS51007">
    <property type="entry name" value="CYTC"/>
    <property type="match status" value="2"/>
</dbReference>
<dbReference type="PANTHER" id="PTHR30600">
    <property type="entry name" value="CYTOCHROME C PEROXIDASE-RELATED"/>
    <property type="match status" value="1"/>
</dbReference>
<dbReference type="Gene3D" id="1.10.760.10">
    <property type="entry name" value="Cytochrome c-like domain"/>
    <property type="match status" value="2"/>
</dbReference>
<dbReference type="KEGG" id="egm:AYC65_12645"/>
<evidence type="ECO:0000256" key="10">
    <source>
        <dbReference type="ARBA" id="ARBA00023004"/>
    </source>
</evidence>
<evidence type="ECO:0000256" key="7">
    <source>
        <dbReference type="ARBA" id="ARBA00022764"/>
    </source>
</evidence>
<accession>A0A7T7V098</accession>
<feature type="binding site" description="axial binding residue" evidence="14">
    <location>
        <position position="120"/>
    </location>
    <ligand>
        <name>heme c</name>
        <dbReference type="ChEBI" id="CHEBI:61717"/>
        <label>1</label>
    </ligand>
    <ligandPart>
        <name>Fe</name>
        <dbReference type="ChEBI" id="CHEBI:18248"/>
    </ligandPart>
</feature>
<dbReference type="Pfam" id="PF00034">
    <property type="entry name" value="Cytochrom_C"/>
    <property type="match status" value="1"/>
</dbReference>
<name>A0A7T7V098_9FLAO</name>
<evidence type="ECO:0000313" key="16">
    <source>
        <dbReference type="EMBL" id="QQN59477.1"/>
    </source>
</evidence>
<comment type="pathway">
    <text evidence="2">One-carbon metabolism; methylamine degradation.</text>
</comment>